<protein>
    <submittedName>
        <fullName evidence="1">Uncharacterized protein</fullName>
    </submittedName>
</protein>
<dbReference type="Proteomes" id="UP000256686">
    <property type="component" value="Unassembled WGS sequence"/>
</dbReference>
<dbReference type="InterPro" id="IPR019734">
    <property type="entry name" value="TPR_rpt"/>
</dbReference>
<evidence type="ECO:0000313" key="2">
    <source>
        <dbReference type="Proteomes" id="UP000256686"/>
    </source>
</evidence>
<dbReference type="Gene3D" id="1.25.40.10">
    <property type="entry name" value="Tetratricopeptide repeat domain"/>
    <property type="match status" value="2"/>
</dbReference>
<dbReference type="SUPFAM" id="SSF48452">
    <property type="entry name" value="TPR-like"/>
    <property type="match status" value="1"/>
</dbReference>
<gene>
    <name evidence="1" type="ORF">DRF65_24365</name>
</gene>
<dbReference type="RefSeq" id="WP_115973329.1">
    <property type="nucleotide sequence ID" value="NZ_QNVT01000033.1"/>
</dbReference>
<dbReference type="InterPro" id="IPR011990">
    <property type="entry name" value="TPR-like_helical_dom_sf"/>
</dbReference>
<sequence length="768" mass="89473">MYHNLEQLFYRGDLDQCIAEGEQYLLSHPEDEEVVLFLMGVAYHDIVYHEGHEAVYDAIRDYVIPYLRRVLQINPNNQKALYNILNYPLGNEYTLMQIARTKKHITQENKAEFIGYAERMLEDPDCVGYGYDFLVKIYESLEENKALLNSLEAAMYYSKKAHADNREIRDKNTSLYWIRKIYLLDHTKIVSGEELTGLIDKEHITFVSRNEYDFINLADIAFENNAPDLSLKMMLKAIKGENSAVHVHEKLVEWHQRFAELIRNGYNNNPDVFYYQLIIERNYNDLLNVSADFYYHHALEVINSHPALFSGYHFAGTFLYENERYAEAIPLLEKAVQLSSNATAWRRRADSEYLLNGTVLSNIPVFSDYPADIYNEGVYLNECIDALEDENDKLKWHEVGRIVYEQAYEAFRKYFEEDRFESDYHNDLHTRAMCCNNLAIKYWVLGDYKAAAATASEGLTYSEFMELHLTLIDALMDGGDHKRAEEALNNYFSLYGGSDDYCSKTLYYRARQIQLHEVMGSSDVQREAQEVLTSIYQYTIENPELEDDNYRDLEAGKNILEGILFQHLDNQDLNTRKSYYEQVAMRFPGEANPQFALMQIYNEEESYGRVALAAKRYLENKKEFLLDAFDRAKTIYMMVKSDFLQGNYQEAASVFSQYDADCESAMDPEEYVLWLSYGVRVYEKLNNKDQTLALAERFTVIYNAEEWGYDDLVESVELSKAVVLYHAGNVKEAHAILDQVRSVADYDPIADEYKASWKKPGLFSKFGF</sequence>
<dbReference type="SMART" id="SM00028">
    <property type="entry name" value="TPR"/>
    <property type="match status" value="2"/>
</dbReference>
<comment type="caution">
    <text evidence="1">The sequence shown here is derived from an EMBL/GenBank/DDBJ whole genome shotgun (WGS) entry which is preliminary data.</text>
</comment>
<evidence type="ECO:0000313" key="1">
    <source>
        <dbReference type="EMBL" id="REC59694.1"/>
    </source>
</evidence>
<organism evidence="1 2">
    <name type="scientific">Chryseobacterium pennae</name>
    <dbReference type="NCBI Taxonomy" id="2258962"/>
    <lineage>
        <taxon>Bacteria</taxon>
        <taxon>Pseudomonadati</taxon>
        <taxon>Bacteroidota</taxon>
        <taxon>Flavobacteriia</taxon>
        <taxon>Flavobacteriales</taxon>
        <taxon>Weeksellaceae</taxon>
        <taxon>Chryseobacterium group</taxon>
        <taxon>Chryseobacterium</taxon>
    </lineage>
</organism>
<accession>A0A3D9C1M0</accession>
<name>A0A3D9C1M0_9FLAO</name>
<dbReference type="Pfam" id="PF13432">
    <property type="entry name" value="TPR_16"/>
    <property type="match status" value="1"/>
</dbReference>
<proteinExistence type="predicted"/>
<dbReference type="AlphaFoldDB" id="A0A3D9C1M0"/>
<keyword evidence="2" id="KW-1185">Reference proteome</keyword>
<dbReference type="EMBL" id="QNVT01000033">
    <property type="protein sequence ID" value="REC59694.1"/>
    <property type="molecule type" value="Genomic_DNA"/>
</dbReference>
<reference evidence="2" key="1">
    <citation type="submission" date="2018-06" db="EMBL/GenBank/DDBJ databases">
        <authorList>
            <person name="Lum Nde A."/>
            <person name="Hugo C."/>
        </authorList>
    </citation>
    <scope>NUCLEOTIDE SEQUENCE [LARGE SCALE GENOMIC DNA]</scope>
    <source>
        <strain evidence="2">1_F178</strain>
    </source>
</reference>